<dbReference type="EMBL" id="QEKW01000009">
    <property type="protein sequence ID" value="PVZ08192.1"/>
    <property type="molecule type" value="Genomic_DNA"/>
</dbReference>
<dbReference type="AlphaFoldDB" id="A0A2U1F7P8"/>
<evidence type="ECO:0000313" key="1">
    <source>
        <dbReference type="EMBL" id="PVZ08192.1"/>
    </source>
</evidence>
<keyword evidence="2" id="KW-1185">Reference proteome</keyword>
<dbReference type="RefSeq" id="WP_116709434.1">
    <property type="nucleotide sequence ID" value="NZ_QEKW01000009.1"/>
</dbReference>
<reference evidence="1 2" key="1">
    <citation type="submission" date="2018-04" db="EMBL/GenBank/DDBJ databases">
        <title>Genomic Encyclopedia of Type Strains, Phase IV (KMG-IV): sequencing the most valuable type-strain genomes for metagenomic binning, comparative biology and taxonomic classification.</title>
        <authorList>
            <person name="Goeker M."/>
        </authorList>
    </citation>
    <scope>NUCLEOTIDE SEQUENCE [LARGE SCALE GENOMIC DNA]</scope>
    <source>
        <strain evidence="1 2">DSM 45771</strain>
    </source>
</reference>
<name>A0A2U1F7P8_9PSEU</name>
<comment type="caution">
    <text evidence="1">The sequence shown here is derived from an EMBL/GenBank/DDBJ whole genome shotgun (WGS) entry which is preliminary data.</text>
</comment>
<gene>
    <name evidence="1" type="ORF">C8D89_10975</name>
</gene>
<proteinExistence type="predicted"/>
<dbReference type="Pfam" id="PF12322">
    <property type="entry name" value="T4_baseplate"/>
    <property type="match status" value="1"/>
</dbReference>
<evidence type="ECO:0008006" key="3">
    <source>
        <dbReference type="Google" id="ProtNLM"/>
    </source>
</evidence>
<accession>A0A2U1F7P8</accession>
<dbReference type="Proteomes" id="UP000245639">
    <property type="component" value="Unassembled WGS sequence"/>
</dbReference>
<organism evidence="1 2">
    <name type="scientific">Actinomycetospora cinnamomea</name>
    <dbReference type="NCBI Taxonomy" id="663609"/>
    <lineage>
        <taxon>Bacteria</taxon>
        <taxon>Bacillati</taxon>
        <taxon>Actinomycetota</taxon>
        <taxon>Actinomycetes</taxon>
        <taxon>Pseudonocardiales</taxon>
        <taxon>Pseudonocardiaceae</taxon>
        <taxon>Actinomycetospora</taxon>
    </lineage>
</organism>
<evidence type="ECO:0000313" key="2">
    <source>
        <dbReference type="Proteomes" id="UP000245639"/>
    </source>
</evidence>
<dbReference type="InterPro" id="IPR024364">
    <property type="entry name" value="Baseplate_phage_T4-like"/>
</dbReference>
<sequence>MTVPAADLLAAWDRGNLDTAGRPLTLLAAMGRPVEEHLSIGRRDAALLELRATLFGTPVRGAMDCPACGELLELAFELDDVKVTPASPDRSGTDLTVADGRFEVSFRLPDTADLALVSMAGSTATTLMDRCVRSATRDGVEITVAELPVEVVALVENRMEAADPQADVRLDLVCPVCTAGAEVAFDIASFLWREVDAWARGLLAEVHQLAGAYGWTEADILALGPARRRFYLEMTA</sequence>
<protein>
    <recommendedName>
        <fullName evidence="3">Phage baseplate protein</fullName>
    </recommendedName>
</protein>
<dbReference type="OrthoDB" id="283948at2"/>